<dbReference type="FunFam" id="3.30.70.270:FF:000020">
    <property type="entry name" value="Transposon Tf2-6 polyprotein-like Protein"/>
    <property type="match status" value="1"/>
</dbReference>
<dbReference type="AlphaFoldDB" id="A0A8J6D238"/>
<proteinExistence type="predicted"/>
<dbReference type="PANTHER" id="PTHR45835">
    <property type="entry name" value="YALI0A06105P"/>
    <property type="match status" value="1"/>
</dbReference>
<dbReference type="InterPro" id="IPR043502">
    <property type="entry name" value="DNA/RNA_pol_sf"/>
</dbReference>
<dbReference type="Pfam" id="PF24626">
    <property type="entry name" value="SH3_Tf2-1"/>
    <property type="match status" value="1"/>
</dbReference>
<dbReference type="Gene3D" id="3.30.420.10">
    <property type="entry name" value="Ribonuclease H-like superfamily/Ribonuclease H"/>
    <property type="match status" value="1"/>
</dbReference>
<dbReference type="GO" id="GO:0003676">
    <property type="term" value="F:nucleic acid binding"/>
    <property type="evidence" value="ECO:0007669"/>
    <property type="project" value="InterPro"/>
</dbReference>
<dbReference type="InterPro" id="IPR012337">
    <property type="entry name" value="RNaseH-like_sf"/>
</dbReference>
<dbReference type="InterPro" id="IPR056924">
    <property type="entry name" value="SH3_Tf2-1"/>
</dbReference>
<evidence type="ECO:0000313" key="3">
    <source>
        <dbReference type="Proteomes" id="UP000701853"/>
    </source>
</evidence>
<comment type="caution">
    <text evidence="2">The sequence shown here is derived from an EMBL/GenBank/DDBJ whole genome shotgun (WGS) entry which is preliminary data.</text>
</comment>
<accession>A0A8J6D238</accession>
<gene>
    <name evidence="2" type="ORF">CXB51_010290</name>
</gene>
<evidence type="ECO:0000313" key="2">
    <source>
        <dbReference type="EMBL" id="KAG8492999.1"/>
    </source>
</evidence>
<dbReference type="OrthoDB" id="1738613at2759"/>
<dbReference type="PANTHER" id="PTHR45835:SF99">
    <property type="entry name" value="CHROMO DOMAIN-CONTAINING PROTEIN-RELATED"/>
    <property type="match status" value="1"/>
</dbReference>
<dbReference type="Gene3D" id="3.30.70.270">
    <property type="match status" value="1"/>
</dbReference>
<evidence type="ECO:0000259" key="1">
    <source>
        <dbReference type="Pfam" id="PF24626"/>
    </source>
</evidence>
<organism evidence="2 3">
    <name type="scientific">Gossypium anomalum</name>
    <dbReference type="NCBI Taxonomy" id="47600"/>
    <lineage>
        <taxon>Eukaryota</taxon>
        <taxon>Viridiplantae</taxon>
        <taxon>Streptophyta</taxon>
        <taxon>Embryophyta</taxon>
        <taxon>Tracheophyta</taxon>
        <taxon>Spermatophyta</taxon>
        <taxon>Magnoliopsida</taxon>
        <taxon>eudicotyledons</taxon>
        <taxon>Gunneridae</taxon>
        <taxon>Pentapetalae</taxon>
        <taxon>rosids</taxon>
        <taxon>malvids</taxon>
        <taxon>Malvales</taxon>
        <taxon>Malvaceae</taxon>
        <taxon>Malvoideae</taxon>
        <taxon>Gossypium</taxon>
    </lineage>
</organism>
<protein>
    <recommendedName>
        <fullName evidence="1">Tf2-1-like SH3-like domain-containing protein</fullName>
    </recommendedName>
</protein>
<dbReference type="EMBL" id="JAHUZN010000005">
    <property type="protein sequence ID" value="KAG8492999.1"/>
    <property type="molecule type" value="Genomic_DNA"/>
</dbReference>
<dbReference type="SUPFAM" id="SSF56672">
    <property type="entry name" value="DNA/RNA polymerases"/>
    <property type="match status" value="1"/>
</dbReference>
<dbReference type="Proteomes" id="UP000701853">
    <property type="component" value="Chromosome 5"/>
</dbReference>
<sequence length="519" mass="60262">MLNSVNVNSSYESFLGHVASAEGIRVDPNKILSIVSWKPPKNVSEFKNFLGLAGYYQRFVKGFSMIASLMTRLFQKEVKFEWTDKCQQSFDRSKALLTEAPHYDLVIDYHPRETKVVADALSRKSLFALWALNTQLSLSDDGSVRAELKVRPTFLQQISEAQKDDSKLQEKRIQSESTLDSEFQIDTDGCLLFRGRDISEFVSRCLICQQMKAKHQVPSGLLQPITIPKWKYKRVTMDFVTGLPLSLKKKDVVWVIFGCLTKSVHFIPVCLDFSLDRLVELYVSEIYCIPSDGQSERVIQILEDMLRCCVLEFGGNWEKYLRLIEFAYNNSYQSNIKMAPYEALYGRKWRTLLYWAELSEKKIHGINLIQETKAKVKVIRDSLKAASDRQKSYVDLKQKEIEFQVSDKVFLKVSPWKKILQFGRKGKLSPWFIGPYEIIERIKLVAYLLAVPLELDKIHNMFHVSMLRRYRSDTSHVITPTEVEIQPDMTYNEEPIKILAYETKELRNKKVALVKVLWQ</sequence>
<feature type="domain" description="Tf2-1-like SH3-like" evidence="1">
    <location>
        <begin position="407"/>
        <end position="471"/>
    </location>
</feature>
<dbReference type="InterPro" id="IPR036397">
    <property type="entry name" value="RNaseH_sf"/>
</dbReference>
<reference evidence="2 3" key="1">
    <citation type="journal article" date="2021" name="bioRxiv">
        <title>The Gossypium anomalum genome as a resource for cotton improvement and evolutionary analysis of hybrid incompatibility.</title>
        <authorList>
            <person name="Grover C.E."/>
            <person name="Yuan D."/>
            <person name="Arick M.A."/>
            <person name="Miller E.R."/>
            <person name="Hu G."/>
            <person name="Peterson D.G."/>
            <person name="Wendel J.F."/>
            <person name="Udall J.A."/>
        </authorList>
    </citation>
    <scope>NUCLEOTIDE SEQUENCE [LARGE SCALE GENOMIC DNA]</scope>
    <source>
        <strain evidence="2">JFW-Udall</strain>
        <tissue evidence="2">Leaf</tissue>
    </source>
</reference>
<keyword evidence="3" id="KW-1185">Reference proteome</keyword>
<name>A0A8J6D238_9ROSI</name>
<dbReference type="SUPFAM" id="SSF53098">
    <property type="entry name" value="Ribonuclease H-like"/>
    <property type="match status" value="1"/>
</dbReference>
<dbReference type="InterPro" id="IPR043128">
    <property type="entry name" value="Rev_trsase/Diguanyl_cyclase"/>
</dbReference>